<keyword evidence="2" id="KW-0732">Signal</keyword>
<dbReference type="PROSITE" id="PS51257">
    <property type="entry name" value="PROKAR_LIPOPROTEIN"/>
    <property type="match status" value="1"/>
</dbReference>
<dbReference type="Proteomes" id="UP000262073">
    <property type="component" value="Chromosome"/>
</dbReference>
<feature type="chain" id="PRO_5016948813" description="Two-component system QseEF-associated lipoprotein QseG" evidence="2">
    <location>
        <begin position="20"/>
        <end position="196"/>
    </location>
</feature>
<feature type="coiled-coil region" evidence="1">
    <location>
        <begin position="152"/>
        <end position="187"/>
    </location>
</feature>
<evidence type="ECO:0000256" key="1">
    <source>
        <dbReference type="SAM" id="Coils"/>
    </source>
</evidence>
<reference evidence="3 4" key="1">
    <citation type="submission" date="2018-08" db="EMBL/GenBank/DDBJ databases">
        <title>Salinimonas sediminis sp. nov., a piezophilic bacterium isolated from a deep-sea sediment sample from the New Britain Trench.</title>
        <authorList>
            <person name="Cao J."/>
        </authorList>
    </citation>
    <scope>NUCLEOTIDE SEQUENCE [LARGE SCALE GENOMIC DNA]</scope>
    <source>
        <strain evidence="3 4">N102</strain>
    </source>
</reference>
<gene>
    <name evidence="3" type="ORF">D0Y50_05835</name>
</gene>
<dbReference type="RefSeq" id="WP_108566561.1">
    <property type="nucleotide sequence ID" value="NZ_CP031769.1"/>
</dbReference>
<organism evidence="3 4">
    <name type="scientific">Salinimonas sediminis</name>
    <dbReference type="NCBI Taxonomy" id="2303538"/>
    <lineage>
        <taxon>Bacteria</taxon>
        <taxon>Pseudomonadati</taxon>
        <taxon>Pseudomonadota</taxon>
        <taxon>Gammaproteobacteria</taxon>
        <taxon>Alteromonadales</taxon>
        <taxon>Alteromonadaceae</taxon>
        <taxon>Alteromonas/Salinimonas group</taxon>
        <taxon>Salinimonas</taxon>
    </lineage>
</organism>
<dbReference type="KEGG" id="salm:D0Y50_05835"/>
<accession>A0A346NK87</accession>
<evidence type="ECO:0008006" key="5">
    <source>
        <dbReference type="Google" id="ProtNLM"/>
    </source>
</evidence>
<keyword evidence="1" id="KW-0175">Coiled coil</keyword>
<feature type="signal peptide" evidence="2">
    <location>
        <begin position="1"/>
        <end position="19"/>
    </location>
</feature>
<evidence type="ECO:0000313" key="3">
    <source>
        <dbReference type="EMBL" id="AXR05944.1"/>
    </source>
</evidence>
<evidence type="ECO:0000313" key="4">
    <source>
        <dbReference type="Proteomes" id="UP000262073"/>
    </source>
</evidence>
<name>A0A346NK87_9ALTE</name>
<dbReference type="AlphaFoldDB" id="A0A346NK87"/>
<proteinExistence type="predicted"/>
<protein>
    <recommendedName>
        <fullName evidence="5">Two-component system QseEF-associated lipoprotein QseG</fullName>
    </recommendedName>
</protein>
<dbReference type="EMBL" id="CP031769">
    <property type="protein sequence ID" value="AXR05944.1"/>
    <property type="molecule type" value="Genomic_DNA"/>
</dbReference>
<evidence type="ECO:0000256" key="2">
    <source>
        <dbReference type="SAM" id="SignalP"/>
    </source>
</evidence>
<dbReference type="OrthoDB" id="6321769at2"/>
<keyword evidence="4" id="KW-1185">Reference proteome</keyword>
<sequence length="196" mass="21965">MRKVLVLSLIAVLTGCAGLQPTPTPEPETNSPPPVTIIKDSDDLCLVSEDTAEFDHQCDLLYWVNLWIQADGTPWPQRKAAIDKLGDTLPQTIERVILSLPVDTPYQARLRAHHWLNNVKAQLAPEMMPLIETLVAAPNNEMLELESALVILNKVNAEQAQASEALEEELETQRKKLEELLEIEATLMDKNRSNQQ</sequence>